<feature type="transmembrane region" description="Helical" evidence="10">
    <location>
        <begin position="71"/>
        <end position="92"/>
    </location>
</feature>
<dbReference type="EMBL" id="QPIZ01000002">
    <property type="protein sequence ID" value="RCW38918.1"/>
    <property type="molecule type" value="Genomic_DNA"/>
</dbReference>
<dbReference type="GO" id="GO:0035435">
    <property type="term" value="P:phosphate ion transmembrane transport"/>
    <property type="evidence" value="ECO:0007669"/>
    <property type="project" value="InterPro"/>
</dbReference>
<organism evidence="12 13">
    <name type="scientific">Marinilabilia salmonicolor</name>
    <dbReference type="NCBI Taxonomy" id="989"/>
    <lineage>
        <taxon>Bacteria</taxon>
        <taxon>Pseudomonadati</taxon>
        <taxon>Bacteroidota</taxon>
        <taxon>Bacteroidia</taxon>
        <taxon>Marinilabiliales</taxon>
        <taxon>Marinilabiliaceae</taxon>
        <taxon>Marinilabilia</taxon>
    </lineage>
</organism>
<evidence type="ECO:0000313" key="13">
    <source>
        <dbReference type="Proteomes" id="UP000252733"/>
    </source>
</evidence>
<dbReference type="InterPro" id="IPR005672">
    <property type="entry name" value="Phosphate_PstA"/>
</dbReference>
<evidence type="ECO:0000256" key="2">
    <source>
        <dbReference type="ARBA" id="ARBA00007069"/>
    </source>
</evidence>
<keyword evidence="5 10" id="KW-1003">Cell membrane</keyword>
<keyword evidence="8 10" id="KW-1133">Transmembrane helix</keyword>
<dbReference type="RefSeq" id="WP_114436233.1">
    <property type="nucleotide sequence ID" value="NZ_QPIZ01000002.1"/>
</dbReference>
<evidence type="ECO:0000256" key="10">
    <source>
        <dbReference type="RuleBase" id="RU363043"/>
    </source>
</evidence>
<dbReference type="PANTHER" id="PTHR42922:SF1">
    <property type="entry name" value="PHOSPHATE TRANSPORT SYSTEM PERMEASE PROTEIN PSTA"/>
    <property type="match status" value="1"/>
</dbReference>
<evidence type="ECO:0000313" key="12">
    <source>
        <dbReference type="EMBL" id="RCW38918.1"/>
    </source>
</evidence>
<feature type="transmembrane region" description="Helical" evidence="10">
    <location>
        <begin position="12"/>
        <end position="35"/>
    </location>
</feature>
<keyword evidence="4" id="KW-0813">Transport</keyword>
<feature type="transmembrane region" description="Helical" evidence="10">
    <location>
        <begin position="113"/>
        <end position="132"/>
    </location>
</feature>
<keyword evidence="7 10" id="KW-0812">Transmembrane</keyword>
<comment type="subcellular location">
    <subcellularLocation>
        <location evidence="1 10">Cell membrane</location>
        <topology evidence="1 10">Multi-pass membrane protein</topology>
    </subcellularLocation>
</comment>
<evidence type="ECO:0000256" key="4">
    <source>
        <dbReference type="ARBA" id="ARBA00022448"/>
    </source>
</evidence>
<dbReference type="CDD" id="cd06261">
    <property type="entry name" value="TM_PBP2"/>
    <property type="match status" value="1"/>
</dbReference>
<dbReference type="PANTHER" id="PTHR42922">
    <property type="entry name" value="PHOSPHATE TRANSPORT SYSTEM PERMEASE PROTEIN PSTA"/>
    <property type="match status" value="1"/>
</dbReference>
<proteinExistence type="inferred from homology"/>
<comment type="similarity">
    <text evidence="2 10">Belongs to the binding-protein-dependent transport system permease family. CysTW subfamily.</text>
</comment>
<dbReference type="Proteomes" id="UP000252733">
    <property type="component" value="Unassembled WGS sequence"/>
</dbReference>
<dbReference type="InterPro" id="IPR000515">
    <property type="entry name" value="MetI-like"/>
</dbReference>
<feature type="transmembrane region" description="Helical" evidence="10">
    <location>
        <begin position="138"/>
        <end position="157"/>
    </location>
</feature>
<evidence type="ECO:0000256" key="1">
    <source>
        <dbReference type="ARBA" id="ARBA00004651"/>
    </source>
</evidence>
<keyword evidence="9 10" id="KW-0472">Membrane</keyword>
<dbReference type="AlphaFoldDB" id="A0A368VCR2"/>
<keyword evidence="6" id="KW-0592">Phosphate transport</keyword>
<dbReference type="Gene3D" id="1.10.3720.10">
    <property type="entry name" value="MetI-like"/>
    <property type="match status" value="1"/>
</dbReference>
<reference evidence="12 13" key="1">
    <citation type="submission" date="2018-07" db="EMBL/GenBank/DDBJ databases">
        <title>Freshwater and sediment microbial communities from various areas in North America, analyzing microbe dynamics in response to fracking.</title>
        <authorList>
            <person name="Lamendella R."/>
        </authorList>
    </citation>
    <scope>NUCLEOTIDE SEQUENCE [LARGE SCALE GENOMIC DNA]</scope>
    <source>
        <strain evidence="12 13">160A</strain>
    </source>
</reference>
<sequence>MQKRKTIEERVFRILTGVACYSLIGILGYIIFIIFNKGFSSLTLDMVTKLPSGGYYYGGEGGVLNAIVGSLYIAGGATLIAIILGVPAALYINSHLIRYKRTQNTVRYILDSLWGVPSIVYGAFGFTLMIWLGMSASLLAGIITVAFLITPIVIRSFDEALSTIPIGLHEAALSLGSTKSQTAFKVLLKQGFSGLVTAILLAFGRAIGDAASVLFTAGYTDLIPTNLDEPAATLPLSIFFQLSSPIPEVRERAYAAAAILTIIILIISLSARYFAKHYSKENLK</sequence>
<evidence type="ECO:0000256" key="9">
    <source>
        <dbReference type="ARBA" id="ARBA00023136"/>
    </source>
</evidence>
<evidence type="ECO:0000256" key="6">
    <source>
        <dbReference type="ARBA" id="ARBA00022592"/>
    </source>
</evidence>
<dbReference type="InterPro" id="IPR035906">
    <property type="entry name" value="MetI-like_sf"/>
</dbReference>
<evidence type="ECO:0000256" key="3">
    <source>
        <dbReference type="ARBA" id="ARBA00016864"/>
    </source>
</evidence>
<evidence type="ECO:0000256" key="5">
    <source>
        <dbReference type="ARBA" id="ARBA00022475"/>
    </source>
</evidence>
<dbReference type="Pfam" id="PF00528">
    <property type="entry name" value="BPD_transp_1"/>
    <property type="match status" value="1"/>
</dbReference>
<dbReference type="PROSITE" id="PS50928">
    <property type="entry name" value="ABC_TM1"/>
    <property type="match status" value="1"/>
</dbReference>
<feature type="transmembrane region" description="Helical" evidence="10">
    <location>
        <begin position="253"/>
        <end position="275"/>
    </location>
</feature>
<accession>A0A368VCR2</accession>
<feature type="domain" description="ABC transmembrane type-1" evidence="11">
    <location>
        <begin position="67"/>
        <end position="271"/>
    </location>
</feature>
<evidence type="ECO:0000256" key="7">
    <source>
        <dbReference type="ARBA" id="ARBA00022692"/>
    </source>
</evidence>
<evidence type="ECO:0000259" key="11">
    <source>
        <dbReference type="PROSITE" id="PS50928"/>
    </source>
</evidence>
<feature type="transmembrane region" description="Helical" evidence="10">
    <location>
        <begin position="186"/>
        <end position="207"/>
    </location>
</feature>
<gene>
    <name evidence="12" type="ORF">DFO77_10272</name>
</gene>
<dbReference type="GO" id="GO:0005886">
    <property type="term" value="C:plasma membrane"/>
    <property type="evidence" value="ECO:0007669"/>
    <property type="project" value="UniProtKB-SubCell"/>
</dbReference>
<evidence type="ECO:0000256" key="8">
    <source>
        <dbReference type="ARBA" id="ARBA00022989"/>
    </source>
</evidence>
<dbReference type="SUPFAM" id="SSF161098">
    <property type="entry name" value="MetI-like"/>
    <property type="match status" value="1"/>
</dbReference>
<dbReference type="GO" id="GO:0005315">
    <property type="term" value="F:phosphate transmembrane transporter activity"/>
    <property type="evidence" value="ECO:0007669"/>
    <property type="project" value="InterPro"/>
</dbReference>
<comment type="caution">
    <text evidence="12">The sequence shown here is derived from an EMBL/GenBank/DDBJ whole genome shotgun (WGS) entry which is preliminary data.</text>
</comment>
<name>A0A368VCR2_9BACT</name>
<protein>
    <recommendedName>
        <fullName evidence="3 10">Phosphate transport system permease protein PstA</fullName>
    </recommendedName>
</protein>
<dbReference type="InterPro" id="IPR051408">
    <property type="entry name" value="Phosphate_transprt_permease"/>
</dbReference>
<dbReference type="NCBIfam" id="TIGR00974">
    <property type="entry name" value="3a0107s02c"/>
    <property type="match status" value="1"/>
</dbReference>
<keyword evidence="13" id="KW-1185">Reference proteome</keyword>